<evidence type="ECO:0000256" key="1">
    <source>
        <dbReference type="SAM" id="MobiDB-lite"/>
    </source>
</evidence>
<dbReference type="EMBL" id="JAPFFJ010000008">
    <property type="protein sequence ID" value="KAJ6421528.1"/>
    <property type="molecule type" value="Genomic_DNA"/>
</dbReference>
<organism evidence="2 3">
    <name type="scientific">Salix udensis</name>
    <dbReference type="NCBI Taxonomy" id="889485"/>
    <lineage>
        <taxon>Eukaryota</taxon>
        <taxon>Viridiplantae</taxon>
        <taxon>Streptophyta</taxon>
        <taxon>Embryophyta</taxon>
        <taxon>Tracheophyta</taxon>
        <taxon>Spermatophyta</taxon>
        <taxon>Magnoliopsida</taxon>
        <taxon>eudicotyledons</taxon>
        <taxon>Gunneridae</taxon>
        <taxon>Pentapetalae</taxon>
        <taxon>rosids</taxon>
        <taxon>fabids</taxon>
        <taxon>Malpighiales</taxon>
        <taxon>Salicaceae</taxon>
        <taxon>Saliceae</taxon>
        <taxon>Salix</taxon>
    </lineage>
</organism>
<comment type="caution">
    <text evidence="2">The sequence shown here is derived from an EMBL/GenBank/DDBJ whole genome shotgun (WGS) entry which is preliminary data.</text>
</comment>
<reference evidence="2 3" key="1">
    <citation type="journal article" date="2023" name="Int. J. Mol. Sci.">
        <title>De Novo Assembly and Annotation of 11 Diverse Shrub Willow (Salix) Genomes Reveals Novel Gene Organization in Sex-Linked Regions.</title>
        <authorList>
            <person name="Hyden B."/>
            <person name="Feng K."/>
            <person name="Yates T.B."/>
            <person name="Jawdy S."/>
            <person name="Cereghino C."/>
            <person name="Smart L.B."/>
            <person name="Muchero W."/>
        </authorList>
    </citation>
    <scope>NUCLEOTIDE SEQUENCE [LARGE SCALE GENOMIC DNA]</scope>
    <source>
        <tissue evidence="2">Shoot tip</tissue>
    </source>
</reference>
<dbReference type="InterPro" id="IPR045272">
    <property type="entry name" value="ANXUR1/2-like"/>
</dbReference>
<protein>
    <submittedName>
        <fullName evidence="2">Uncharacterized protein</fullName>
    </submittedName>
</protein>
<dbReference type="PANTHER" id="PTHR34590">
    <property type="entry name" value="OS03G0124300 PROTEIN-RELATED"/>
    <property type="match status" value="1"/>
</dbReference>
<feature type="region of interest" description="Disordered" evidence="1">
    <location>
        <begin position="102"/>
        <end position="125"/>
    </location>
</feature>
<proteinExistence type="predicted"/>
<evidence type="ECO:0000313" key="3">
    <source>
        <dbReference type="Proteomes" id="UP001162972"/>
    </source>
</evidence>
<sequence length="132" mass="14697">MFRRWLGDTNYLTDARYAAPDVLYRTDRTMGQDERYADIIDWAGGYGVPVYKDYPVMMDARGNEEVQNLSIALHPILSKNAFDAMLNGVEIFKLSKGDHLSGTNPGAYQDSPTSTTPPSATSSKPKLLVDLF</sequence>
<dbReference type="GO" id="GO:0004714">
    <property type="term" value="F:transmembrane receptor protein tyrosine kinase activity"/>
    <property type="evidence" value="ECO:0007669"/>
    <property type="project" value="InterPro"/>
</dbReference>
<name>A0AAD6PAL5_9ROSI</name>
<gene>
    <name evidence="2" type="ORF">OIU84_028825</name>
</gene>
<dbReference type="Proteomes" id="UP001162972">
    <property type="component" value="Chromosome 17"/>
</dbReference>
<accession>A0AAD6PAL5</accession>
<dbReference type="AlphaFoldDB" id="A0AAD6PAL5"/>
<feature type="compositionally biased region" description="Low complexity" evidence="1">
    <location>
        <begin position="111"/>
        <end position="125"/>
    </location>
</feature>
<keyword evidence="3" id="KW-1185">Reference proteome</keyword>
<evidence type="ECO:0000313" key="2">
    <source>
        <dbReference type="EMBL" id="KAJ6421528.1"/>
    </source>
</evidence>
<dbReference type="PANTHER" id="PTHR34590:SF15">
    <property type="entry name" value="PROTEIN KINASE DOMAIN-CONTAINING PROTEIN"/>
    <property type="match status" value="1"/>
</dbReference>